<protein>
    <submittedName>
        <fullName evidence="1">Uncharacterized protein</fullName>
    </submittedName>
</protein>
<dbReference type="AlphaFoldDB" id="A0A6C0BV04"/>
<evidence type="ECO:0000313" key="1">
    <source>
        <dbReference type="EMBL" id="QHS95248.1"/>
    </source>
</evidence>
<proteinExistence type="predicted"/>
<accession>A0A6C0BV04</accession>
<reference evidence="1" key="1">
    <citation type="journal article" date="2020" name="Nature">
        <title>Giant virus diversity and host interactions through global metagenomics.</title>
        <authorList>
            <person name="Schulz F."/>
            <person name="Roux S."/>
            <person name="Paez-Espino D."/>
            <person name="Jungbluth S."/>
            <person name="Walsh D.A."/>
            <person name="Denef V.J."/>
            <person name="McMahon K.D."/>
            <person name="Konstantinidis K.T."/>
            <person name="Eloe-Fadrosh E.A."/>
            <person name="Kyrpides N.C."/>
            <person name="Woyke T."/>
        </authorList>
    </citation>
    <scope>NUCLEOTIDE SEQUENCE</scope>
    <source>
        <strain evidence="1">GVMAG-M-3300018428-35</strain>
    </source>
</reference>
<sequence>MSYFYTVDGVMIHIYLKERRKNINYLHIKKDKDSPITLKKALTEMMNHEFYSIDNKITSENFDHIFLEDIYNGNPNSIQFEVFLGS</sequence>
<organism evidence="1">
    <name type="scientific">viral metagenome</name>
    <dbReference type="NCBI Taxonomy" id="1070528"/>
    <lineage>
        <taxon>unclassified sequences</taxon>
        <taxon>metagenomes</taxon>
        <taxon>organismal metagenomes</taxon>
    </lineage>
</organism>
<dbReference type="EMBL" id="MN739246">
    <property type="protein sequence ID" value="QHS95248.1"/>
    <property type="molecule type" value="Genomic_DNA"/>
</dbReference>
<name>A0A6C0BV04_9ZZZZ</name>